<comment type="cofactor">
    <cofactor evidence="9">
        <name>Mn(2+)</name>
        <dbReference type="ChEBI" id="CHEBI:29035"/>
    </cofactor>
    <text evidence="9">Binds 2 manganese ions per subunit.</text>
</comment>
<dbReference type="OrthoDB" id="9809354at2"/>
<dbReference type="NCBIfam" id="NF002077">
    <property type="entry name" value="PRK00913.2-4"/>
    <property type="match status" value="1"/>
</dbReference>
<evidence type="ECO:0000256" key="3">
    <source>
        <dbReference type="ARBA" id="ARBA00009528"/>
    </source>
</evidence>
<dbReference type="PRINTS" id="PR00481">
    <property type="entry name" value="LAMNOPPTDASE"/>
</dbReference>
<keyword evidence="12" id="KW-1185">Reference proteome</keyword>
<evidence type="ECO:0000256" key="7">
    <source>
        <dbReference type="ARBA" id="ARBA00022801"/>
    </source>
</evidence>
<keyword evidence="7 9" id="KW-0378">Hydrolase</keyword>
<feature type="binding site" evidence="9">
    <location>
        <position position="291"/>
    </location>
    <ligand>
        <name>Mn(2+)</name>
        <dbReference type="ChEBI" id="CHEBI:29035"/>
        <label>2</label>
    </ligand>
</feature>
<dbReference type="CDD" id="cd00433">
    <property type="entry name" value="Peptidase_M17"/>
    <property type="match status" value="1"/>
</dbReference>
<comment type="caution">
    <text evidence="11">The sequence shown here is derived from an EMBL/GenBank/DDBJ whole genome shotgun (WGS) entry which is preliminary data.</text>
</comment>
<dbReference type="Proteomes" id="UP000295717">
    <property type="component" value="Unassembled WGS sequence"/>
</dbReference>
<dbReference type="GO" id="GO:0006508">
    <property type="term" value="P:proteolysis"/>
    <property type="evidence" value="ECO:0007669"/>
    <property type="project" value="UniProtKB-KW"/>
</dbReference>
<organism evidence="11 12">
    <name type="scientific">Thiobaca trueperi</name>
    <dbReference type="NCBI Taxonomy" id="127458"/>
    <lineage>
        <taxon>Bacteria</taxon>
        <taxon>Pseudomonadati</taxon>
        <taxon>Pseudomonadota</taxon>
        <taxon>Gammaproteobacteria</taxon>
        <taxon>Chromatiales</taxon>
        <taxon>Chromatiaceae</taxon>
        <taxon>Thiobaca</taxon>
    </lineage>
</organism>
<feature type="binding site" evidence="9">
    <location>
        <position position="273"/>
    </location>
    <ligand>
        <name>Mn(2+)</name>
        <dbReference type="ChEBI" id="CHEBI:29035"/>
        <label>2</label>
    </ligand>
</feature>
<feature type="binding site" evidence="9">
    <location>
        <position position="350"/>
    </location>
    <ligand>
        <name>Mn(2+)</name>
        <dbReference type="ChEBI" id="CHEBI:29035"/>
        <label>1</label>
    </ligand>
</feature>
<dbReference type="EC" id="3.4.11.1" evidence="9"/>
<dbReference type="InterPro" id="IPR043472">
    <property type="entry name" value="Macro_dom-like"/>
</dbReference>
<evidence type="ECO:0000256" key="4">
    <source>
        <dbReference type="ARBA" id="ARBA00022438"/>
    </source>
</evidence>
<comment type="catalytic activity">
    <reaction evidence="2 9">
        <text>Release of an N-terminal amino acid, preferentially leucine, but not glutamic or aspartic acids.</text>
        <dbReference type="EC" id="3.4.11.10"/>
    </reaction>
</comment>
<dbReference type="SUPFAM" id="SSF52949">
    <property type="entry name" value="Macro domain-like"/>
    <property type="match status" value="1"/>
</dbReference>
<dbReference type="PROSITE" id="PS00631">
    <property type="entry name" value="CYTOSOL_AP"/>
    <property type="match status" value="1"/>
</dbReference>
<evidence type="ECO:0000256" key="9">
    <source>
        <dbReference type="HAMAP-Rule" id="MF_00181"/>
    </source>
</evidence>
<evidence type="ECO:0000256" key="2">
    <source>
        <dbReference type="ARBA" id="ARBA00000967"/>
    </source>
</evidence>
<dbReference type="RefSeq" id="WP_132976084.1">
    <property type="nucleotide sequence ID" value="NZ_SMAO01000002.1"/>
</dbReference>
<comment type="similarity">
    <text evidence="3 9">Belongs to the peptidase M17 family.</text>
</comment>
<sequence length="502" mass="53185">MEFTTKTGDLAKQKTPCLVLGVFEKRKLAAPAEAIDAASGGRLAGLLKKGDLDGEAGRTLMLYDLPGVAAERVLLVGCGKKKAFTRANHRKAVAAAVALLQTTHAGEAMLALADPLPEELDRYAATRDAVLAAADRVYRYSRTKDDKQAPKIPLKRLTLWAPDKADLAVAELAVRHGEAMAAGIDLAKELGNLPGNLCTPTYLAEQALALGGRFDTLKVEVLDEDEMAKLGMGALLSVSRGSRQPAKLIVMEYCGGKQEVRPIVLVGKGLTFDAGGISIKPAAEMDEMKYDMCGGASVFGAMLAACELGLPINLVGVVPASENLPDGDANKPGDIVTSLSGQTIEILNTDAEGRLILCDALTYCKRFNPAVVIDLATLTGACVIALGKHPAGLFTPDDKLADEILKAGETAGDRAWRMPLWDDYQTQLDSNFADMANVGGREGGAITAACFLSRFTKDYRWAHLDIAGIAWNGGKEKGGTGRPVALLTQLLLERSGVLRQAD</sequence>
<dbReference type="EMBL" id="SMAO01000002">
    <property type="protein sequence ID" value="TCT22962.1"/>
    <property type="molecule type" value="Genomic_DNA"/>
</dbReference>
<dbReference type="InterPro" id="IPR011356">
    <property type="entry name" value="Leucine_aapep/pepB"/>
</dbReference>
<proteinExistence type="inferred from homology"/>
<evidence type="ECO:0000313" key="12">
    <source>
        <dbReference type="Proteomes" id="UP000295717"/>
    </source>
</evidence>
<feature type="active site" evidence="9">
    <location>
        <position position="354"/>
    </location>
</feature>
<dbReference type="GO" id="GO:0070006">
    <property type="term" value="F:metalloaminopeptidase activity"/>
    <property type="evidence" value="ECO:0007669"/>
    <property type="project" value="InterPro"/>
</dbReference>
<dbReference type="InterPro" id="IPR008283">
    <property type="entry name" value="Peptidase_M17_N"/>
</dbReference>
<dbReference type="EC" id="3.4.11.10" evidence="9"/>
<keyword evidence="4 9" id="KW-0031">Aminopeptidase</keyword>
<dbReference type="InterPro" id="IPR000819">
    <property type="entry name" value="Peptidase_M17_C"/>
</dbReference>
<dbReference type="NCBIfam" id="NF002074">
    <property type="entry name" value="PRK00913.1-4"/>
    <property type="match status" value="1"/>
</dbReference>
<dbReference type="SUPFAM" id="SSF53187">
    <property type="entry name" value="Zn-dependent exopeptidases"/>
    <property type="match status" value="1"/>
</dbReference>
<protein>
    <recommendedName>
        <fullName evidence="9">Probable cytosol aminopeptidase</fullName>
        <ecNumber evidence="9">3.4.11.1</ecNumber>
    </recommendedName>
    <alternativeName>
        <fullName evidence="9">Leucine aminopeptidase</fullName>
        <shortName evidence="9">LAP</shortName>
        <ecNumber evidence="9">3.4.11.10</ecNumber>
    </alternativeName>
    <alternativeName>
        <fullName evidence="9">Leucyl aminopeptidase</fullName>
    </alternativeName>
</protein>
<dbReference type="HAMAP" id="MF_00181">
    <property type="entry name" value="Cytosol_peptidase_M17"/>
    <property type="match status" value="1"/>
</dbReference>
<dbReference type="InterPro" id="IPR023042">
    <property type="entry name" value="Peptidase_M17_leu_NH2_pept"/>
</dbReference>
<gene>
    <name evidence="9" type="primary">pepA</name>
    <name evidence="11" type="ORF">EDC35_102293</name>
</gene>
<dbReference type="Pfam" id="PF02789">
    <property type="entry name" value="Peptidase_M17_N"/>
    <property type="match status" value="1"/>
</dbReference>
<feature type="binding site" evidence="9">
    <location>
        <position position="352"/>
    </location>
    <ligand>
        <name>Mn(2+)</name>
        <dbReference type="ChEBI" id="CHEBI:29035"/>
        <label>1</label>
    </ligand>
</feature>
<dbReference type="AlphaFoldDB" id="A0A4V2V1Y5"/>
<dbReference type="FunFam" id="3.40.630.10:FF:000004">
    <property type="entry name" value="Probable cytosol aminopeptidase"/>
    <property type="match status" value="1"/>
</dbReference>
<comment type="subcellular location">
    <subcellularLocation>
        <location evidence="9">Cytoplasm</location>
    </subcellularLocation>
</comment>
<evidence type="ECO:0000259" key="10">
    <source>
        <dbReference type="PROSITE" id="PS00631"/>
    </source>
</evidence>
<evidence type="ECO:0000313" key="11">
    <source>
        <dbReference type="EMBL" id="TCT22962.1"/>
    </source>
</evidence>
<name>A0A4V2V1Y5_9GAMM</name>
<keyword evidence="6 9" id="KW-0479">Metal-binding</keyword>
<evidence type="ECO:0000256" key="1">
    <source>
        <dbReference type="ARBA" id="ARBA00000135"/>
    </source>
</evidence>
<dbReference type="Gene3D" id="3.40.220.10">
    <property type="entry name" value="Leucine Aminopeptidase, subunit E, domain 1"/>
    <property type="match status" value="1"/>
</dbReference>
<dbReference type="GO" id="GO:0005737">
    <property type="term" value="C:cytoplasm"/>
    <property type="evidence" value="ECO:0007669"/>
    <property type="project" value="UniProtKB-SubCell"/>
</dbReference>
<feature type="binding site" evidence="9">
    <location>
        <position position="273"/>
    </location>
    <ligand>
        <name>Mn(2+)</name>
        <dbReference type="ChEBI" id="CHEBI:29035"/>
        <label>1</label>
    </ligand>
</feature>
<dbReference type="PANTHER" id="PTHR11963:SF23">
    <property type="entry name" value="CYTOSOL AMINOPEPTIDASE"/>
    <property type="match status" value="1"/>
</dbReference>
<comment type="function">
    <text evidence="9">Presumably involved in the processing and regular turnover of intracellular proteins. Catalyzes the removal of unsubstituted N-terminal amino acids from various peptides.</text>
</comment>
<feature type="domain" description="Cytosol aminopeptidase" evidence="10">
    <location>
        <begin position="348"/>
        <end position="355"/>
    </location>
</feature>
<feature type="binding site" evidence="9">
    <location>
        <position position="352"/>
    </location>
    <ligand>
        <name>Mn(2+)</name>
        <dbReference type="ChEBI" id="CHEBI:29035"/>
        <label>2</label>
    </ligand>
</feature>
<comment type="catalytic activity">
    <reaction evidence="1 9">
        <text>Release of an N-terminal amino acid, Xaa-|-Yaa-, in which Xaa is preferably Leu, but may be other amino acids including Pro although not Arg or Lys, and Yaa may be Pro. Amino acid amides and methyl esters are also readily hydrolyzed, but rates on arylamides are exceedingly low.</text>
        <dbReference type="EC" id="3.4.11.1"/>
    </reaction>
</comment>
<keyword evidence="8 9" id="KW-0464">Manganese</keyword>
<dbReference type="GO" id="GO:0030145">
    <property type="term" value="F:manganese ion binding"/>
    <property type="evidence" value="ECO:0007669"/>
    <property type="project" value="UniProtKB-UniRule"/>
</dbReference>
<dbReference type="Gene3D" id="3.40.630.10">
    <property type="entry name" value="Zn peptidases"/>
    <property type="match status" value="1"/>
</dbReference>
<dbReference type="PANTHER" id="PTHR11963">
    <property type="entry name" value="LEUCINE AMINOPEPTIDASE-RELATED"/>
    <property type="match status" value="1"/>
</dbReference>
<dbReference type="NCBIfam" id="NF002073">
    <property type="entry name" value="PRK00913.1-2"/>
    <property type="match status" value="1"/>
</dbReference>
<feature type="binding site" evidence="9">
    <location>
        <position position="268"/>
    </location>
    <ligand>
        <name>Mn(2+)</name>
        <dbReference type="ChEBI" id="CHEBI:29035"/>
        <label>2</label>
    </ligand>
</feature>
<evidence type="ECO:0000256" key="5">
    <source>
        <dbReference type="ARBA" id="ARBA00022670"/>
    </source>
</evidence>
<accession>A0A4V2V1Y5</accession>
<reference evidence="11 12" key="1">
    <citation type="submission" date="2019-03" db="EMBL/GenBank/DDBJ databases">
        <title>Genomic Encyclopedia of Type Strains, Phase IV (KMG-IV): sequencing the most valuable type-strain genomes for metagenomic binning, comparative biology and taxonomic classification.</title>
        <authorList>
            <person name="Goeker M."/>
        </authorList>
    </citation>
    <scope>NUCLEOTIDE SEQUENCE [LARGE SCALE GENOMIC DNA]</scope>
    <source>
        <strain evidence="11 12">DSM 13587</strain>
    </source>
</reference>
<dbReference type="Pfam" id="PF00883">
    <property type="entry name" value="Peptidase_M17"/>
    <property type="match status" value="1"/>
</dbReference>
<feature type="active site" evidence="9">
    <location>
        <position position="280"/>
    </location>
</feature>
<keyword evidence="5 9" id="KW-0645">Protease</keyword>
<evidence type="ECO:0000256" key="6">
    <source>
        <dbReference type="ARBA" id="ARBA00022723"/>
    </source>
</evidence>
<keyword evidence="9" id="KW-0963">Cytoplasm</keyword>
<evidence type="ECO:0000256" key="8">
    <source>
        <dbReference type="ARBA" id="ARBA00023211"/>
    </source>
</evidence>